<dbReference type="PANTHER" id="PTHR47506:SF1">
    <property type="entry name" value="HTH-TYPE TRANSCRIPTIONAL REGULATOR YJDC"/>
    <property type="match status" value="1"/>
</dbReference>
<evidence type="ECO:0000256" key="4">
    <source>
        <dbReference type="PROSITE-ProRule" id="PRU00335"/>
    </source>
</evidence>
<keyword evidence="2 4" id="KW-0238">DNA-binding</keyword>
<dbReference type="AlphaFoldDB" id="A0A5N8X9K5"/>
<evidence type="ECO:0000256" key="3">
    <source>
        <dbReference type="ARBA" id="ARBA00023163"/>
    </source>
</evidence>
<evidence type="ECO:0000256" key="1">
    <source>
        <dbReference type="ARBA" id="ARBA00023015"/>
    </source>
</evidence>
<proteinExistence type="predicted"/>
<dbReference type="GO" id="GO:0003677">
    <property type="term" value="F:DNA binding"/>
    <property type="evidence" value="ECO:0007669"/>
    <property type="project" value="UniProtKB-UniRule"/>
</dbReference>
<keyword evidence="1" id="KW-0805">Transcription regulation</keyword>
<organism evidence="6 7">
    <name type="scientific">Streptomyces spongiae</name>
    <dbReference type="NCBI Taxonomy" id="565072"/>
    <lineage>
        <taxon>Bacteria</taxon>
        <taxon>Bacillati</taxon>
        <taxon>Actinomycetota</taxon>
        <taxon>Actinomycetes</taxon>
        <taxon>Kitasatosporales</taxon>
        <taxon>Streptomycetaceae</taxon>
        <taxon>Streptomyces</taxon>
    </lineage>
</organism>
<dbReference type="EMBL" id="VJZC01000008">
    <property type="protein sequence ID" value="MPY56149.1"/>
    <property type="molecule type" value="Genomic_DNA"/>
</dbReference>
<gene>
    <name evidence="6" type="ORF">FNH08_02830</name>
</gene>
<dbReference type="Proteomes" id="UP000400924">
    <property type="component" value="Unassembled WGS sequence"/>
</dbReference>
<protein>
    <submittedName>
        <fullName evidence="6">TetR/AcrR family transcriptional regulator</fullName>
    </submittedName>
</protein>
<keyword evidence="7" id="KW-1185">Reference proteome</keyword>
<dbReference type="Gene3D" id="1.10.357.10">
    <property type="entry name" value="Tetracycline Repressor, domain 2"/>
    <property type="match status" value="1"/>
</dbReference>
<dbReference type="SUPFAM" id="SSF48498">
    <property type="entry name" value="Tetracyclin repressor-like, C-terminal domain"/>
    <property type="match status" value="1"/>
</dbReference>
<accession>A0A5N8X9K5</accession>
<sequence length="179" mass="19494">MPTRARDRLVETAGELFYSEGVRAVGIERLLAVSGVGRASFYRHFASKDDLVVATLRDYGERWCRRLEQQVAVRGGGPLAVFDALADSFEQPAFRGCASINAMVEAADRDSAAHRVAAEHKRAVTDYIDGLLERAGYEQHGELAEQFMILVDGAIITAVRERGGESARRAKAVASVLLG</sequence>
<dbReference type="OrthoDB" id="4214267at2"/>
<dbReference type="SUPFAM" id="SSF46689">
    <property type="entry name" value="Homeodomain-like"/>
    <property type="match status" value="1"/>
</dbReference>
<dbReference type="InterPro" id="IPR001647">
    <property type="entry name" value="HTH_TetR"/>
</dbReference>
<evidence type="ECO:0000256" key="2">
    <source>
        <dbReference type="ARBA" id="ARBA00023125"/>
    </source>
</evidence>
<reference evidence="6 7" key="1">
    <citation type="submission" date="2019-07" db="EMBL/GenBank/DDBJ databases">
        <title>New species of Amycolatopsis and Streptomyces.</title>
        <authorList>
            <person name="Duangmal K."/>
            <person name="Teo W.F.A."/>
            <person name="Lipun K."/>
        </authorList>
    </citation>
    <scope>NUCLEOTIDE SEQUENCE [LARGE SCALE GENOMIC DNA]</scope>
    <source>
        <strain evidence="6 7">NBRC 106415</strain>
    </source>
</reference>
<dbReference type="InterPro" id="IPR009057">
    <property type="entry name" value="Homeodomain-like_sf"/>
</dbReference>
<evidence type="ECO:0000313" key="7">
    <source>
        <dbReference type="Proteomes" id="UP000400924"/>
    </source>
</evidence>
<feature type="DNA-binding region" description="H-T-H motif" evidence="4">
    <location>
        <begin position="26"/>
        <end position="45"/>
    </location>
</feature>
<dbReference type="PRINTS" id="PR00455">
    <property type="entry name" value="HTHTETR"/>
</dbReference>
<dbReference type="InterPro" id="IPR036271">
    <property type="entry name" value="Tet_transcr_reg_TetR-rel_C_sf"/>
</dbReference>
<keyword evidence="3" id="KW-0804">Transcription</keyword>
<feature type="domain" description="HTH tetR-type" evidence="5">
    <location>
        <begin position="3"/>
        <end position="63"/>
    </location>
</feature>
<dbReference type="Pfam" id="PF00440">
    <property type="entry name" value="TetR_N"/>
    <property type="match status" value="1"/>
</dbReference>
<evidence type="ECO:0000313" key="6">
    <source>
        <dbReference type="EMBL" id="MPY56149.1"/>
    </source>
</evidence>
<dbReference type="RefSeq" id="WP_152769616.1">
    <property type="nucleotide sequence ID" value="NZ_VJZC01000008.1"/>
</dbReference>
<name>A0A5N8X9K5_9ACTN</name>
<evidence type="ECO:0000259" key="5">
    <source>
        <dbReference type="PROSITE" id="PS50977"/>
    </source>
</evidence>
<dbReference type="PANTHER" id="PTHR47506">
    <property type="entry name" value="TRANSCRIPTIONAL REGULATORY PROTEIN"/>
    <property type="match status" value="1"/>
</dbReference>
<comment type="caution">
    <text evidence="6">The sequence shown here is derived from an EMBL/GenBank/DDBJ whole genome shotgun (WGS) entry which is preliminary data.</text>
</comment>
<dbReference type="PROSITE" id="PS50977">
    <property type="entry name" value="HTH_TETR_2"/>
    <property type="match status" value="1"/>
</dbReference>